<gene>
    <name evidence="4" type="ORF">BHV28_10430</name>
</gene>
<dbReference type="Gene3D" id="3.40.50.261">
    <property type="entry name" value="Succinyl-CoA synthetase domains"/>
    <property type="match status" value="2"/>
</dbReference>
<accession>A0A1U9JV59</accession>
<dbReference type="AlphaFoldDB" id="A0A1U9JV59"/>
<dbReference type="Gene3D" id="3.40.50.720">
    <property type="entry name" value="NAD(P)-binding Rossmann-like Domain"/>
    <property type="match status" value="1"/>
</dbReference>
<dbReference type="GO" id="GO:0004776">
    <property type="term" value="F:succinate-CoA ligase (GDP-forming) activity"/>
    <property type="evidence" value="ECO:0007669"/>
    <property type="project" value="TreeGrafter"/>
</dbReference>
<protein>
    <recommendedName>
        <fullName evidence="6">Acyl-CoA synthetase FdrA</fullName>
    </recommendedName>
</protein>
<evidence type="ECO:0008006" key="6">
    <source>
        <dbReference type="Google" id="ProtNLM"/>
    </source>
</evidence>
<dbReference type="GO" id="GO:0005829">
    <property type="term" value="C:cytosol"/>
    <property type="evidence" value="ECO:0007669"/>
    <property type="project" value="TreeGrafter"/>
</dbReference>
<sequence>MLFSVIKTGVFQDSVSLMLLTKKVSALPGVDRLSVMMGTPANKEIFRNTNLSTPEVEAARPSDLCVVIDAADESVVKDVMEGIAAFLSDQSVKRRGADYAQTKTLDGALVQLPDADIALISVAGRYAARLAGQALDRGLNVLLFSDNVALEDELHLKQKAHEKGLIVMGPDCGTSMVGGQPLAFANVNRTGSIGLVGASGTGLQAVMAGIDYHDEGVSHAIGLGGRDLSADIGGISALDAIDFLIRDPGTEVIVFISKPPAKEVRDRIVKALDGQEKPAVAIFLGEEGGGQDGNITFAGTLDEAAKLAVLALHDVRLAKARASFSTTQNQIRGLYCGGTLASEASMLIGRGLGVPFTGSHDEGIMFEAQGSTVIDLGDDAYTVGRAHPMIDPTLRGEMIVKAGEDPAVAVVLMDVVIGYGAHEDPAGQAAEMVEAARKARKAEGEVVFVAYVCGAKDDPQGLEAQRDKLHEAGIIIAESNREAVEYALSLTRAGASRTAKAANAAAGPKLLDHSPKIINLGLRSFADDILKSGGEVVHVNWAPPAGGDEELIAALDRLA</sequence>
<dbReference type="Pfam" id="PF00549">
    <property type="entry name" value="Ligase_CoA"/>
    <property type="match status" value="1"/>
</dbReference>
<dbReference type="EMBL" id="CP017315">
    <property type="protein sequence ID" value="AQS41736.1"/>
    <property type="molecule type" value="Genomic_DNA"/>
</dbReference>
<reference evidence="4 5" key="2">
    <citation type="journal article" date="2016" name="Sci. Rep.">
        <title>The genome of Rhizobiales bacteria in predatory ants reveals urease gene functions but no genes for nitrogen fixation.</title>
        <authorList>
            <person name="Neuvonen M.M."/>
            <person name="Tamarit D."/>
            <person name="Naslund K."/>
            <person name="Liebig J."/>
            <person name="Feldhaar H."/>
            <person name="Moran N.A."/>
            <person name="Guy L."/>
            <person name="Andersson S.G."/>
        </authorList>
    </citation>
    <scope>NUCLEOTIDE SEQUENCE [LARGE SCALE GENOMIC DNA]</scope>
    <source>
        <strain evidence="4 5">Hsal</strain>
    </source>
</reference>
<dbReference type="PANTHER" id="PTHR11117:SF24">
    <property type="entry name" value="PROTEIN FDRA"/>
    <property type="match status" value="1"/>
</dbReference>
<dbReference type="SUPFAM" id="SSF52210">
    <property type="entry name" value="Succinyl-CoA synthetase domains"/>
    <property type="match status" value="2"/>
</dbReference>
<feature type="domain" description="CoA-binding" evidence="3">
    <location>
        <begin position="189"/>
        <end position="285"/>
    </location>
</feature>
<organism evidence="4 5">
    <name type="scientific">Candidatus Tokpelaia hoelldobleri</name>
    <dbReference type="NCBI Taxonomy" id="1902579"/>
    <lineage>
        <taxon>Bacteria</taxon>
        <taxon>Pseudomonadati</taxon>
        <taxon>Pseudomonadota</taxon>
        <taxon>Alphaproteobacteria</taxon>
        <taxon>Hyphomicrobiales</taxon>
        <taxon>Candidatus Tokpelaia</taxon>
    </lineage>
</organism>
<dbReference type="GO" id="GO:0006099">
    <property type="term" value="P:tricarboxylic acid cycle"/>
    <property type="evidence" value="ECO:0007669"/>
    <property type="project" value="UniProtKB-KW"/>
</dbReference>
<dbReference type="GO" id="GO:0009361">
    <property type="term" value="C:succinate-CoA ligase complex (ADP-forming)"/>
    <property type="evidence" value="ECO:0007669"/>
    <property type="project" value="TreeGrafter"/>
</dbReference>
<evidence type="ECO:0000259" key="2">
    <source>
        <dbReference type="Pfam" id="PF00549"/>
    </source>
</evidence>
<keyword evidence="5" id="KW-1185">Reference proteome</keyword>
<dbReference type="InterPro" id="IPR003781">
    <property type="entry name" value="CoA-bd"/>
</dbReference>
<keyword evidence="1" id="KW-0816">Tricarboxylic acid cycle</keyword>
<dbReference type="NCBIfam" id="NF004760">
    <property type="entry name" value="PRK06091.1"/>
    <property type="match status" value="1"/>
</dbReference>
<proteinExistence type="predicted"/>
<dbReference type="STRING" id="1902579.BHV28_10430"/>
<dbReference type="InterPro" id="IPR005811">
    <property type="entry name" value="SUCC_ACL_C"/>
</dbReference>
<name>A0A1U9JV59_9HYPH</name>
<evidence type="ECO:0000259" key="3">
    <source>
        <dbReference type="Pfam" id="PF02629"/>
    </source>
</evidence>
<dbReference type="Pfam" id="PF02629">
    <property type="entry name" value="CoA_binding"/>
    <property type="match status" value="1"/>
</dbReference>
<reference evidence="4 5" key="1">
    <citation type="journal article" date="2010" name="Science">
        <title>Genomic comparison of the ants Camponotus floridanus and Harpegnathos saltator.</title>
        <authorList>
            <person name="Bonasio R."/>
            <person name="Zhang G."/>
            <person name="Ye C."/>
            <person name="Mutti N.S."/>
            <person name="Fang X."/>
            <person name="Qin N."/>
            <person name="Donahue G."/>
            <person name="Yang P."/>
            <person name="Li Q."/>
            <person name="Li C."/>
            <person name="Zhang P."/>
            <person name="Huang Z."/>
            <person name="Berger S.L."/>
            <person name="Reinberg D."/>
            <person name="Wang J."/>
            <person name="Liebig J."/>
        </authorList>
    </citation>
    <scope>NUCLEOTIDE SEQUENCE [LARGE SCALE GENOMIC DNA]</scope>
    <source>
        <strain evidence="4 5">Hsal</strain>
    </source>
</reference>
<dbReference type="GO" id="GO:0004775">
    <property type="term" value="F:succinate-CoA ligase (ADP-forming) activity"/>
    <property type="evidence" value="ECO:0007669"/>
    <property type="project" value="TreeGrafter"/>
</dbReference>
<dbReference type="InterPro" id="IPR016102">
    <property type="entry name" value="Succinyl-CoA_synth-like"/>
</dbReference>
<evidence type="ECO:0000313" key="4">
    <source>
        <dbReference type="EMBL" id="AQS41736.1"/>
    </source>
</evidence>
<evidence type="ECO:0000256" key="1">
    <source>
        <dbReference type="ARBA" id="ARBA00022532"/>
    </source>
</evidence>
<dbReference type="Proteomes" id="UP000188912">
    <property type="component" value="Chromosome"/>
</dbReference>
<dbReference type="KEGG" id="thd:BHV28_10430"/>
<evidence type="ECO:0000313" key="5">
    <source>
        <dbReference type="Proteomes" id="UP000188912"/>
    </source>
</evidence>
<feature type="domain" description="ATP-citrate synthase/succinyl-CoA ligase C-terminal" evidence="2">
    <location>
        <begin position="334"/>
        <end position="487"/>
    </location>
</feature>
<dbReference type="PANTHER" id="PTHR11117">
    <property type="entry name" value="SUCCINYL-COA LIGASE SUBUNIT ALPHA"/>
    <property type="match status" value="1"/>
</dbReference>